<sequence>MNLSKFFHQQEEYNKQFLLDKNLNPYKIKARKNLEIQIKIGDLANSTKCFNYCINKDDSISITTIKEKYIDCFCSIISLGLDSNFSSMCNLLIKPNDYCLSDQFLNLYIDVNDLIISPSLDHYKTLLEDYISLGITLGFSIQSIEEQFFKKTITEIAL</sequence>
<name>A0A1M4WZT1_9CLOT</name>
<organism evidence="1 2">
    <name type="scientific">Clostridium fallax</name>
    <dbReference type="NCBI Taxonomy" id="1533"/>
    <lineage>
        <taxon>Bacteria</taxon>
        <taxon>Bacillati</taxon>
        <taxon>Bacillota</taxon>
        <taxon>Clostridia</taxon>
        <taxon>Eubacteriales</taxon>
        <taxon>Clostridiaceae</taxon>
        <taxon>Clostridium</taxon>
    </lineage>
</organism>
<gene>
    <name evidence="1" type="ORF">SAMN05443638_11513</name>
</gene>
<dbReference type="STRING" id="1533.SAMN05443638_11513"/>
<dbReference type="InterPro" id="IPR014871">
    <property type="entry name" value="dUTPase/dCTP_pyrophosphatase"/>
</dbReference>
<dbReference type="SUPFAM" id="SSF101386">
    <property type="entry name" value="all-alpha NTP pyrophosphatases"/>
    <property type="match status" value="1"/>
</dbReference>
<reference evidence="1 2" key="1">
    <citation type="submission" date="2016-11" db="EMBL/GenBank/DDBJ databases">
        <authorList>
            <person name="Jaros S."/>
            <person name="Januszkiewicz K."/>
            <person name="Wedrychowicz H."/>
        </authorList>
    </citation>
    <scope>NUCLEOTIDE SEQUENCE [LARGE SCALE GENOMIC DNA]</scope>
    <source>
        <strain evidence="1 2">DSM 2631</strain>
    </source>
</reference>
<dbReference type="InterPro" id="IPR016947">
    <property type="entry name" value="UCP030140"/>
</dbReference>
<dbReference type="PIRSF" id="PIRSF030140">
    <property type="entry name" value="UCP030140"/>
    <property type="match status" value="1"/>
</dbReference>
<dbReference type="AlphaFoldDB" id="A0A1M4WZT1"/>
<dbReference type="RefSeq" id="WP_072896239.1">
    <property type="nucleotide sequence ID" value="NZ_FQVM01000015.1"/>
</dbReference>
<dbReference type="Proteomes" id="UP000184035">
    <property type="component" value="Unassembled WGS sequence"/>
</dbReference>
<evidence type="ECO:0000313" key="2">
    <source>
        <dbReference type="Proteomes" id="UP000184035"/>
    </source>
</evidence>
<proteinExistence type="predicted"/>
<evidence type="ECO:0000313" key="1">
    <source>
        <dbReference type="EMBL" id="SHE86771.1"/>
    </source>
</evidence>
<keyword evidence="2" id="KW-1185">Reference proteome</keyword>
<protein>
    <submittedName>
        <fullName evidence="1">Dimeric dUTPase, all-alpha-NTP-PPase (MazG) superfamily</fullName>
    </submittedName>
</protein>
<dbReference type="Pfam" id="PF08761">
    <property type="entry name" value="dUTPase_2"/>
    <property type="match status" value="1"/>
</dbReference>
<dbReference type="EMBL" id="FQVM01000015">
    <property type="protein sequence ID" value="SHE86771.1"/>
    <property type="molecule type" value="Genomic_DNA"/>
</dbReference>
<dbReference type="Gene3D" id="1.10.4010.10">
    <property type="entry name" value="Type II deoxyuridine triphosphatase"/>
    <property type="match status" value="1"/>
</dbReference>
<dbReference type="OrthoDB" id="5506143at2"/>
<accession>A0A1M4WZT1</accession>